<evidence type="ECO:0000256" key="4">
    <source>
        <dbReference type="ARBA" id="ARBA00022723"/>
    </source>
</evidence>
<dbReference type="GO" id="GO:0017061">
    <property type="term" value="F:S-methyl-5-thioadenosine phosphorylase activity"/>
    <property type="evidence" value="ECO:0007669"/>
    <property type="project" value="UniProtKB-EC"/>
</dbReference>
<dbReference type="PANTHER" id="PTHR30616:SF2">
    <property type="entry name" value="PURINE NUCLEOSIDE PHOSPHORYLASE LACC1"/>
    <property type="match status" value="1"/>
</dbReference>
<evidence type="ECO:0000313" key="12">
    <source>
        <dbReference type="Proteomes" id="UP000058114"/>
    </source>
</evidence>
<dbReference type="AlphaFoldDB" id="A0A0S2SM94"/>
<comment type="catalytic activity">
    <reaction evidence="9">
        <text>S-methyl-5'-thioadenosine + phosphate = 5-(methylsulfanyl)-alpha-D-ribose 1-phosphate + adenine</text>
        <dbReference type="Rhea" id="RHEA:11852"/>
        <dbReference type="ChEBI" id="CHEBI:16708"/>
        <dbReference type="ChEBI" id="CHEBI:17509"/>
        <dbReference type="ChEBI" id="CHEBI:43474"/>
        <dbReference type="ChEBI" id="CHEBI:58533"/>
        <dbReference type="EC" id="2.4.2.28"/>
    </reaction>
    <physiologicalReaction direction="left-to-right" evidence="9">
        <dbReference type="Rhea" id="RHEA:11853"/>
    </physiologicalReaction>
</comment>
<keyword evidence="4" id="KW-0479">Metal-binding</keyword>
<evidence type="ECO:0000256" key="2">
    <source>
        <dbReference type="ARBA" id="ARBA00007353"/>
    </source>
</evidence>
<dbReference type="PATRIC" id="fig|652.5.peg.3718"/>
<keyword evidence="6" id="KW-0862">Zinc</keyword>
<sequence>MSLSFIQPDWPAPARVRALSTTRTGGLSAGQFVGLNLGDHVGDDPATVLANRTLLQQEASIPGTIPWLTQVHGTAVHLAGTPFTAAPEADAACARQARQPCAVMTADCLPVLFCDRAGTVVAAAHAGWRGLHAGVLEATLKVMGCDPAEVLAWLGPAIGPDAFEVGPEVRDAFLADQAEGVTAFTPSPNAGKWLADIYALARLRLTRAGVNAVYGGEHCTVSDPGRFYSYRRDGQTGRLASLIWLE</sequence>
<dbReference type="CDD" id="cd16833">
    <property type="entry name" value="YfiH"/>
    <property type="match status" value="1"/>
</dbReference>
<dbReference type="RefSeq" id="WP_060587401.1">
    <property type="nucleotide sequence ID" value="NZ_CP013067.1"/>
</dbReference>
<evidence type="ECO:0000256" key="9">
    <source>
        <dbReference type="ARBA" id="ARBA00049893"/>
    </source>
</evidence>
<evidence type="ECO:0000256" key="3">
    <source>
        <dbReference type="ARBA" id="ARBA00022679"/>
    </source>
</evidence>
<evidence type="ECO:0000256" key="8">
    <source>
        <dbReference type="ARBA" id="ARBA00048968"/>
    </source>
</evidence>
<dbReference type="Gene3D" id="3.60.140.10">
    <property type="entry name" value="CNF1/YfiH-like putative cysteine hydrolases"/>
    <property type="match status" value="1"/>
</dbReference>
<name>A0A0S2SM94_9GAMM</name>
<evidence type="ECO:0000313" key="11">
    <source>
        <dbReference type="EMBL" id="ALP42754.1"/>
    </source>
</evidence>
<evidence type="ECO:0000256" key="5">
    <source>
        <dbReference type="ARBA" id="ARBA00022801"/>
    </source>
</evidence>
<dbReference type="InterPro" id="IPR003730">
    <property type="entry name" value="Cu_polyphenol_OxRdtase"/>
</dbReference>
<proteinExistence type="inferred from homology"/>
<accession>A0A0S2SM94</accession>
<dbReference type="Proteomes" id="UP000058114">
    <property type="component" value="Chromosome"/>
</dbReference>
<evidence type="ECO:0000256" key="10">
    <source>
        <dbReference type="RuleBase" id="RU361274"/>
    </source>
</evidence>
<organism evidence="11 12">
    <name type="scientific">Aeromonas schubertii</name>
    <dbReference type="NCBI Taxonomy" id="652"/>
    <lineage>
        <taxon>Bacteria</taxon>
        <taxon>Pseudomonadati</taxon>
        <taxon>Pseudomonadota</taxon>
        <taxon>Gammaproteobacteria</taxon>
        <taxon>Aeromonadales</taxon>
        <taxon>Aeromonadaceae</taxon>
        <taxon>Aeromonas</taxon>
    </lineage>
</organism>
<keyword evidence="5" id="KW-0378">Hydrolase</keyword>
<dbReference type="GO" id="GO:0005507">
    <property type="term" value="F:copper ion binding"/>
    <property type="evidence" value="ECO:0007669"/>
    <property type="project" value="TreeGrafter"/>
</dbReference>
<dbReference type="PANTHER" id="PTHR30616">
    <property type="entry name" value="UNCHARACTERIZED PROTEIN YFIH"/>
    <property type="match status" value="1"/>
</dbReference>
<comment type="similarity">
    <text evidence="2 10">Belongs to the purine nucleoside phosphorylase YfiH/LACC1 family.</text>
</comment>
<evidence type="ECO:0000256" key="1">
    <source>
        <dbReference type="ARBA" id="ARBA00000553"/>
    </source>
</evidence>
<dbReference type="InterPro" id="IPR038371">
    <property type="entry name" value="Cu_polyphenol_OxRdtase_sf"/>
</dbReference>
<protein>
    <recommendedName>
        <fullName evidence="10">Purine nucleoside phosphorylase</fullName>
    </recommendedName>
</protein>
<evidence type="ECO:0000256" key="6">
    <source>
        <dbReference type="ARBA" id="ARBA00022833"/>
    </source>
</evidence>
<gene>
    <name evidence="11" type="ORF">WL1483_3335</name>
</gene>
<dbReference type="SUPFAM" id="SSF64438">
    <property type="entry name" value="CNF1/YfiH-like putative cysteine hydrolases"/>
    <property type="match status" value="1"/>
</dbReference>
<reference evidence="11 12" key="2">
    <citation type="journal article" date="2016" name="Genome Announc.">
        <title>Complete Genome Sequence of the Highly Virulent Aeromonas schubertii Strain WL1483, Isolated from Diseased Snakehead Fish (Channa argus) in China.</title>
        <authorList>
            <person name="Liu L."/>
            <person name="Li N."/>
            <person name="Zhang D."/>
            <person name="Fu X."/>
            <person name="Shi C."/>
            <person name="Lin Q."/>
            <person name="Hao G."/>
        </authorList>
    </citation>
    <scope>NUCLEOTIDE SEQUENCE [LARGE SCALE GENOMIC DNA]</scope>
    <source>
        <strain evidence="11 12">WL1483</strain>
    </source>
</reference>
<comment type="catalytic activity">
    <reaction evidence="1">
        <text>inosine + phosphate = alpha-D-ribose 1-phosphate + hypoxanthine</text>
        <dbReference type="Rhea" id="RHEA:27646"/>
        <dbReference type="ChEBI" id="CHEBI:17368"/>
        <dbReference type="ChEBI" id="CHEBI:17596"/>
        <dbReference type="ChEBI" id="CHEBI:43474"/>
        <dbReference type="ChEBI" id="CHEBI:57720"/>
        <dbReference type="EC" id="2.4.2.1"/>
    </reaction>
    <physiologicalReaction direction="left-to-right" evidence="1">
        <dbReference type="Rhea" id="RHEA:27647"/>
    </physiologicalReaction>
</comment>
<comment type="catalytic activity">
    <reaction evidence="7">
        <text>adenosine + H2O + H(+) = inosine + NH4(+)</text>
        <dbReference type="Rhea" id="RHEA:24408"/>
        <dbReference type="ChEBI" id="CHEBI:15377"/>
        <dbReference type="ChEBI" id="CHEBI:15378"/>
        <dbReference type="ChEBI" id="CHEBI:16335"/>
        <dbReference type="ChEBI" id="CHEBI:17596"/>
        <dbReference type="ChEBI" id="CHEBI:28938"/>
        <dbReference type="EC" id="3.5.4.4"/>
    </reaction>
    <physiologicalReaction direction="left-to-right" evidence="7">
        <dbReference type="Rhea" id="RHEA:24409"/>
    </physiologicalReaction>
</comment>
<dbReference type="InterPro" id="IPR011324">
    <property type="entry name" value="Cytotoxic_necrot_fac-like_cat"/>
</dbReference>
<dbReference type="Pfam" id="PF02578">
    <property type="entry name" value="Cu-oxidase_4"/>
    <property type="match status" value="1"/>
</dbReference>
<dbReference type="GO" id="GO:0016787">
    <property type="term" value="F:hydrolase activity"/>
    <property type="evidence" value="ECO:0007669"/>
    <property type="project" value="UniProtKB-KW"/>
</dbReference>
<dbReference type="NCBIfam" id="TIGR00726">
    <property type="entry name" value="peptidoglycan editing factor PgeF"/>
    <property type="match status" value="1"/>
</dbReference>
<comment type="catalytic activity">
    <reaction evidence="8">
        <text>adenosine + phosphate = alpha-D-ribose 1-phosphate + adenine</text>
        <dbReference type="Rhea" id="RHEA:27642"/>
        <dbReference type="ChEBI" id="CHEBI:16335"/>
        <dbReference type="ChEBI" id="CHEBI:16708"/>
        <dbReference type="ChEBI" id="CHEBI:43474"/>
        <dbReference type="ChEBI" id="CHEBI:57720"/>
        <dbReference type="EC" id="2.4.2.1"/>
    </reaction>
    <physiologicalReaction direction="left-to-right" evidence="8">
        <dbReference type="Rhea" id="RHEA:27643"/>
    </physiologicalReaction>
</comment>
<reference evidence="12" key="1">
    <citation type="submission" date="2015-10" db="EMBL/GenBank/DDBJ databases">
        <title>Complete Genome Sequence of Aeromonas schubertii strain WL1483.</title>
        <authorList>
            <person name="Liu L."/>
        </authorList>
    </citation>
    <scope>NUCLEOTIDE SEQUENCE [LARGE SCALE GENOMIC DNA]</scope>
    <source>
        <strain evidence="12">WL1483</strain>
    </source>
</reference>
<dbReference type="KEGG" id="asr:WL1483_3335"/>
<keyword evidence="3" id="KW-0808">Transferase</keyword>
<dbReference type="EMBL" id="CP013067">
    <property type="protein sequence ID" value="ALP42754.1"/>
    <property type="molecule type" value="Genomic_DNA"/>
</dbReference>
<evidence type="ECO:0000256" key="7">
    <source>
        <dbReference type="ARBA" id="ARBA00047989"/>
    </source>
</evidence>